<dbReference type="AlphaFoldDB" id="A0A4P9Z1L6"/>
<dbReference type="OrthoDB" id="10572945at2759"/>
<protein>
    <recommendedName>
        <fullName evidence="2">SERTA domain-containing protein</fullName>
    </recommendedName>
</protein>
<evidence type="ECO:0000313" key="3">
    <source>
        <dbReference type="EMBL" id="RKP26334.1"/>
    </source>
</evidence>
<feature type="region of interest" description="Disordered" evidence="1">
    <location>
        <begin position="131"/>
        <end position="203"/>
    </location>
</feature>
<proteinExistence type="predicted"/>
<name>A0A4P9Z1L6_9FUNG</name>
<sequence length="265" mass="28679">MVSVTADVYYAVRDLSLDKLQAIAAARQEPALRRSVLIANLLRQPVAIMAHTPVIHVDADGDLCLAGTDAASGHFFFDEHEPVVPLNYGASHASSAGDSDDSALLDSRLAEEAWFDACFAELDDAQDDEFDLEDDDDATYGHQRNGALITTNNNNDMVVDDVDMQDTGRHSPPADSPPDLSPGLSDAGDCDASSDAEATTPPSLGKLVDTAIIIIDGDDADGDEAIADDWWPIPAKDKHQHHHRTIYQQHHHHPVTRTLSSSSFY</sequence>
<accession>A0A4P9Z1L6</accession>
<dbReference type="Proteomes" id="UP000278143">
    <property type="component" value="Unassembled WGS sequence"/>
</dbReference>
<evidence type="ECO:0000256" key="1">
    <source>
        <dbReference type="SAM" id="MobiDB-lite"/>
    </source>
</evidence>
<dbReference type="EMBL" id="KZ989451">
    <property type="protein sequence ID" value="RKP26334.1"/>
    <property type="molecule type" value="Genomic_DNA"/>
</dbReference>
<gene>
    <name evidence="3" type="ORF">SYNPS1DRAFT_21884</name>
</gene>
<reference evidence="4" key="1">
    <citation type="journal article" date="2018" name="Nat. Microbiol.">
        <title>Leveraging single-cell genomics to expand the fungal tree of life.</title>
        <authorList>
            <person name="Ahrendt S.R."/>
            <person name="Quandt C.A."/>
            <person name="Ciobanu D."/>
            <person name="Clum A."/>
            <person name="Salamov A."/>
            <person name="Andreopoulos B."/>
            <person name="Cheng J.F."/>
            <person name="Woyke T."/>
            <person name="Pelin A."/>
            <person name="Henrissat B."/>
            <person name="Reynolds N.K."/>
            <person name="Benny G.L."/>
            <person name="Smith M.E."/>
            <person name="James T.Y."/>
            <person name="Grigoriev I.V."/>
        </authorList>
    </citation>
    <scope>NUCLEOTIDE SEQUENCE [LARGE SCALE GENOMIC DNA]</scope>
    <source>
        <strain evidence="4">Benny S71-1</strain>
    </source>
</reference>
<evidence type="ECO:0000313" key="4">
    <source>
        <dbReference type="Proteomes" id="UP000278143"/>
    </source>
</evidence>
<feature type="domain" description="SERTA" evidence="2">
    <location>
        <begin position="5"/>
        <end position="53"/>
    </location>
</feature>
<organism evidence="3 4">
    <name type="scientific">Syncephalis pseudoplumigaleata</name>
    <dbReference type="NCBI Taxonomy" id="1712513"/>
    <lineage>
        <taxon>Eukaryota</taxon>
        <taxon>Fungi</taxon>
        <taxon>Fungi incertae sedis</taxon>
        <taxon>Zoopagomycota</taxon>
        <taxon>Zoopagomycotina</taxon>
        <taxon>Zoopagomycetes</taxon>
        <taxon>Zoopagales</taxon>
        <taxon>Piptocephalidaceae</taxon>
        <taxon>Syncephalis</taxon>
    </lineage>
</organism>
<dbReference type="PROSITE" id="PS51053">
    <property type="entry name" value="SERTA"/>
    <property type="match status" value="1"/>
</dbReference>
<dbReference type="InterPro" id="IPR009263">
    <property type="entry name" value="SERTA_dom"/>
</dbReference>
<evidence type="ECO:0000259" key="2">
    <source>
        <dbReference type="PROSITE" id="PS51053"/>
    </source>
</evidence>
<dbReference type="Pfam" id="PF06031">
    <property type="entry name" value="SERTA"/>
    <property type="match status" value="1"/>
</dbReference>
<keyword evidence="4" id="KW-1185">Reference proteome</keyword>